<gene>
    <name evidence="8" type="ORF">WJX81_004800</name>
</gene>
<dbReference type="SUPFAM" id="SSF53335">
    <property type="entry name" value="S-adenosyl-L-methionine-dependent methyltransferases"/>
    <property type="match status" value="1"/>
</dbReference>
<organism evidence="8 9">
    <name type="scientific">Elliptochloris bilobata</name>
    <dbReference type="NCBI Taxonomy" id="381761"/>
    <lineage>
        <taxon>Eukaryota</taxon>
        <taxon>Viridiplantae</taxon>
        <taxon>Chlorophyta</taxon>
        <taxon>core chlorophytes</taxon>
        <taxon>Trebouxiophyceae</taxon>
        <taxon>Trebouxiophyceae incertae sedis</taxon>
        <taxon>Elliptochloris clade</taxon>
        <taxon>Elliptochloris</taxon>
    </lineage>
</organism>
<comment type="subcellular location">
    <subcellularLocation>
        <location evidence="6">Cytoplasm</location>
    </subcellularLocation>
    <subcellularLocation>
        <location evidence="6">Membrane</location>
        <topology evidence="6">Peripheral membrane protein</topology>
    </subcellularLocation>
</comment>
<evidence type="ECO:0000256" key="4">
    <source>
        <dbReference type="ARBA" id="ARBA00022679"/>
    </source>
</evidence>
<feature type="binding site" evidence="7">
    <location>
        <position position="180"/>
    </location>
    <ligand>
        <name>S-adenosyl-L-methionine</name>
        <dbReference type="ChEBI" id="CHEBI:59789"/>
    </ligand>
</feature>
<accession>A0AAW1QTQ1</accession>
<keyword evidence="3 6" id="KW-0489">Methyltransferase</keyword>
<protein>
    <recommendedName>
        <fullName evidence="6">Leucine carboxyl methyltransferase 1 homolog</fullName>
        <ecNumber evidence="6">2.1.1.233</ecNumber>
    </recommendedName>
</protein>
<keyword evidence="5 6" id="KW-0949">S-adenosyl-L-methionine</keyword>
<comment type="catalytic activity">
    <reaction evidence="1 6">
        <text>[phosphatase 2A protein]-C-terminal L-leucine + S-adenosyl-L-methionine = [phosphatase 2A protein]-C-terminal L-leucine methyl ester + S-adenosyl-L-homocysteine</text>
        <dbReference type="Rhea" id="RHEA:48544"/>
        <dbReference type="Rhea" id="RHEA-COMP:12134"/>
        <dbReference type="Rhea" id="RHEA-COMP:12135"/>
        <dbReference type="ChEBI" id="CHEBI:57856"/>
        <dbReference type="ChEBI" id="CHEBI:59789"/>
        <dbReference type="ChEBI" id="CHEBI:90516"/>
        <dbReference type="ChEBI" id="CHEBI:90517"/>
        <dbReference type="EC" id="2.1.1.233"/>
    </reaction>
</comment>
<dbReference type="Proteomes" id="UP001445335">
    <property type="component" value="Unassembled WGS sequence"/>
</dbReference>
<evidence type="ECO:0000313" key="9">
    <source>
        <dbReference type="Proteomes" id="UP001445335"/>
    </source>
</evidence>
<dbReference type="EC" id="2.1.1.233" evidence="6"/>
<dbReference type="InterPro" id="IPR007213">
    <property type="entry name" value="Ppm1/Ppm2/Tcmp"/>
</dbReference>
<dbReference type="GO" id="GO:0005737">
    <property type="term" value="C:cytoplasm"/>
    <property type="evidence" value="ECO:0007669"/>
    <property type="project" value="UniProtKB-SubCell"/>
</dbReference>
<reference evidence="8 9" key="1">
    <citation type="journal article" date="2024" name="Nat. Commun.">
        <title>Phylogenomics reveals the evolutionary origins of lichenization in chlorophyte algae.</title>
        <authorList>
            <person name="Puginier C."/>
            <person name="Libourel C."/>
            <person name="Otte J."/>
            <person name="Skaloud P."/>
            <person name="Haon M."/>
            <person name="Grisel S."/>
            <person name="Petersen M."/>
            <person name="Berrin J.G."/>
            <person name="Delaux P.M."/>
            <person name="Dal Grande F."/>
            <person name="Keller J."/>
        </authorList>
    </citation>
    <scope>NUCLEOTIDE SEQUENCE [LARGE SCALE GENOMIC DNA]</scope>
    <source>
        <strain evidence="8 9">SAG 245.80</strain>
    </source>
</reference>
<dbReference type="PIRSF" id="PIRSF016305">
    <property type="entry name" value="LCM_mtfrase"/>
    <property type="match status" value="1"/>
</dbReference>
<dbReference type="AlphaFoldDB" id="A0AAW1QTQ1"/>
<comment type="similarity">
    <text evidence="2 6">Belongs to the methyltransferase superfamily. LCMT family.</text>
</comment>
<dbReference type="PANTHER" id="PTHR13600">
    <property type="entry name" value="LEUCINE CARBOXYL METHYLTRANSFERASE"/>
    <property type="match status" value="1"/>
</dbReference>
<keyword evidence="6" id="KW-0963">Cytoplasm</keyword>
<evidence type="ECO:0000256" key="3">
    <source>
        <dbReference type="ARBA" id="ARBA00022603"/>
    </source>
</evidence>
<dbReference type="EMBL" id="JALJOU010000079">
    <property type="protein sequence ID" value="KAK9824836.1"/>
    <property type="molecule type" value="Genomic_DNA"/>
</dbReference>
<comment type="caution">
    <text evidence="8">The sequence shown here is derived from an EMBL/GenBank/DDBJ whole genome shotgun (WGS) entry which is preliminary data.</text>
</comment>
<feature type="binding site" evidence="7">
    <location>
        <position position="83"/>
    </location>
    <ligand>
        <name>S-adenosyl-L-methionine</name>
        <dbReference type="ChEBI" id="CHEBI:59789"/>
    </ligand>
</feature>
<evidence type="ECO:0000256" key="2">
    <source>
        <dbReference type="ARBA" id="ARBA00010703"/>
    </source>
</evidence>
<sequence>MAGGDMCVQLTNDDAQISKMSCIERGYFQDNFLHFFVRRRARRSPLINRGYYSRVMALRNLLYQFLGRANMFPGQPLQVLSLGAGYDTTFFQLEAQGLAPARFYEVDLREVTQRKAATIAAVPDLRDRLGASAAVDAEAGIVSSERYSLLPADLREPEALAPALRAAGLDEAAPTFVLAECVLVYLAPEEGAALVRCLGALLRCAAFVLYEQIRPDDAFGQQMVRNLESRGCPLRGLPGTPDLEAQRRRFTDNAWQRAEAADMDIIHRCHLDPIDRQRAERLEIFDEFEEWHLIQAHYCIAVGINDDRGFFQGVSFPKFPQRQLPGRALPNAA</sequence>
<dbReference type="GO" id="GO:0016020">
    <property type="term" value="C:membrane"/>
    <property type="evidence" value="ECO:0007669"/>
    <property type="project" value="UniProtKB-SubCell"/>
</dbReference>
<evidence type="ECO:0000256" key="6">
    <source>
        <dbReference type="PIRNR" id="PIRNR016305"/>
    </source>
</evidence>
<dbReference type="PANTHER" id="PTHR13600:SF21">
    <property type="entry name" value="LEUCINE CARBOXYL METHYLTRANSFERASE 1"/>
    <property type="match status" value="1"/>
</dbReference>
<dbReference type="Pfam" id="PF04072">
    <property type="entry name" value="LCM"/>
    <property type="match status" value="1"/>
</dbReference>
<evidence type="ECO:0000256" key="1">
    <source>
        <dbReference type="ARBA" id="ARBA00000724"/>
    </source>
</evidence>
<dbReference type="GO" id="GO:0018423">
    <property type="term" value="F:protein C-terminal leucine carboxyl O-methyltransferase activity"/>
    <property type="evidence" value="ECO:0007669"/>
    <property type="project" value="UniProtKB-EC"/>
</dbReference>
<evidence type="ECO:0000256" key="7">
    <source>
        <dbReference type="PIRSR" id="PIRSR016305-1"/>
    </source>
</evidence>
<comment type="function">
    <text evidence="6">Involved in brassinosteroid (BR) signaling.</text>
</comment>
<evidence type="ECO:0000313" key="8">
    <source>
        <dbReference type="EMBL" id="KAK9824836.1"/>
    </source>
</evidence>
<keyword evidence="9" id="KW-1185">Reference proteome</keyword>
<proteinExistence type="inferred from homology"/>
<dbReference type="Gene3D" id="3.40.50.150">
    <property type="entry name" value="Vaccinia Virus protein VP39"/>
    <property type="match status" value="1"/>
</dbReference>
<feature type="binding site" evidence="7">
    <location>
        <begin position="153"/>
        <end position="154"/>
    </location>
    <ligand>
        <name>S-adenosyl-L-methionine</name>
        <dbReference type="ChEBI" id="CHEBI:59789"/>
    </ligand>
</feature>
<dbReference type="InterPro" id="IPR016651">
    <property type="entry name" value="LCMT1"/>
</dbReference>
<name>A0AAW1QTQ1_9CHLO</name>
<evidence type="ECO:0000256" key="5">
    <source>
        <dbReference type="ARBA" id="ARBA00022691"/>
    </source>
</evidence>
<dbReference type="InterPro" id="IPR029063">
    <property type="entry name" value="SAM-dependent_MTases_sf"/>
</dbReference>
<feature type="binding site" evidence="7">
    <location>
        <position position="54"/>
    </location>
    <ligand>
        <name>S-adenosyl-L-methionine</name>
        <dbReference type="ChEBI" id="CHEBI:59789"/>
    </ligand>
</feature>
<keyword evidence="6" id="KW-0472">Membrane</keyword>
<dbReference type="GO" id="GO:0032259">
    <property type="term" value="P:methylation"/>
    <property type="evidence" value="ECO:0007669"/>
    <property type="project" value="UniProtKB-KW"/>
</dbReference>
<keyword evidence="4 6" id="KW-0808">Transferase</keyword>